<evidence type="ECO:0000256" key="2">
    <source>
        <dbReference type="HAMAP-Rule" id="MF_00048"/>
    </source>
</evidence>
<dbReference type="CDD" id="cd20736">
    <property type="entry name" value="PoNe_Nuclease"/>
    <property type="match status" value="1"/>
</dbReference>
<dbReference type="Gene3D" id="3.40.1350.10">
    <property type="match status" value="1"/>
</dbReference>
<name>A0A399ECX2_9DEIN</name>
<dbReference type="InterPro" id="IPR003509">
    <property type="entry name" value="UPF0102_YraN-like"/>
</dbReference>
<dbReference type="PANTHER" id="PTHR34039">
    <property type="entry name" value="UPF0102 PROTEIN YRAN"/>
    <property type="match status" value="1"/>
</dbReference>
<accession>A0A399ECX2</accession>
<dbReference type="Pfam" id="PF02021">
    <property type="entry name" value="UPF0102"/>
    <property type="match status" value="1"/>
</dbReference>
<dbReference type="HAMAP" id="MF_00048">
    <property type="entry name" value="UPF0102"/>
    <property type="match status" value="1"/>
</dbReference>
<evidence type="ECO:0000313" key="4">
    <source>
        <dbReference type="Proteomes" id="UP000265341"/>
    </source>
</evidence>
<evidence type="ECO:0000256" key="1">
    <source>
        <dbReference type="ARBA" id="ARBA00006738"/>
    </source>
</evidence>
<comment type="similarity">
    <text evidence="1 2">Belongs to the UPF0102 family.</text>
</comment>
<dbReference type="GO" id="GO:0003676">
    <property type="term" value="F:nucleic acid binding"/>
    <property type="evidence" value="ECO:0007669"/>
    <property type="project" value="InterPro"/>
</dbReference>
<dbReference type="AlphaFoldDB" id="A0A399ECX2"/>
<dbReference type="EMBL" id="QWLA01000142">
    <property type="protein sequence ID" value="RIH81656.1"/>
    <property type="molecule type" value="Genomic_DNA"/>
</dbReference>
<dbReference type="SUPFAM" id="SSF52980">
    <property type="entry name" value="Restriction endonuclease-like"/>
    <property type="match status" value="1"/>
</dbReference>
<proteinExistence type="inferred from homology"/>
<comment type="caution">
    <text evidence="3">The sequence shown here is derived from an EMBL/GenBank/DDBJ whole genome shotgun (WGS) entry which is preliminary data.</text>
</comment>
<organism evidence="3 4">
    <name type="scientific">Calidithermus roseus</name>
    <dbReference type="NCBI Taxonomy" id="1644118"/>
    <lineage>
        <taxon>Bacteria</taxon>
        <taxon>Thermotogati</taxon>
        <taxon>Deinococcota</taxon>
        <taxon>Deinococci</taxon>
        <taxon>Thermales</taxon>
        <taxon>Thermaceae</taxon>
        <taxon>Calidithermus</taxon>
    </lineage>
</organism>
<gene>
    <name evidence="3" type="ORF">Mrose_03558</name>
</gene>
<dbReference type="InterPro" id="IPR011856">
    <property type="entry name" value="tRNA_endonuc-like_dom_sf"/>
</dbReference>
<dbReference type="InterPro" id="IPR011335">
    <property type="entry name" value="Restrct_endonuc-II-like"/>
</dbReference>
<evidence type="ECO:0000313" key="3">
    <source>
        <dbReference type="EMBL" id="RIH81656.1"/>
    </source>
</evidence>
<sequence>MKGAWAEAIARKYLLARGYTLLEHNRRTPYGEIDLWMKDGETYVAVEVKQRRDQQFGTPLEAITPGKLERIRRSALYLLRRDDLPVRFEAVLVYGTPRQFRLEHLPLEF</sequence>
<dbReference type="PANTHER" id="PTHR34039:SF1">
    <property type="entry name" value="UPF0102 PROTEIN YRAN"/>
    <property type="match status" value="1"/>
</dbReference>
<protein>
    <recommendedName>
        <fullName evidence="2">UPF0102 protein Mrose_03558</fullName>
    </recommendedName>
</protein>
<reference evidence="3 4" key="1">
    <citation type="submission" date="2018-08" db="EMBL/GenBank/DDBJ databases">
        <title>Meiothermus roseus NBRC 110900 genome sequencing project.</title>
        <authorList>
            <person name="Da Costa M.S."/>
            <person name="Albuquerque L."/>
            <person name="Raposo P."/>
            <person name="Froufe H.J.C."/>
            <person name="Barroso C.S."/>
            <person name="Egas C."/>
        </authorList>
    </citation>
    <scope>NUCLEOTIDE SEQUENCE [LARGE SCALE GENOMIC DNA]</scope>
    <source>
        <strain evidence="3 4">NBRC 110900</strain>
    </source>
</reference>
<dbReference type="OrthoDB" id="9802516at2"/>
<dbReference type="NCBIfam" id="NF009150">
    <property type="entry name" value="PRK12497.1-3"/>
    <property type="match status" value="1"/>
</dbReference>
<dbReference type="RefSeq" id="WP_119280623.1">
    <property type="nucleotide sequence ID" value="NZ_QWLA01000142.1"/>
</dbReference>
<dbReference type="Proteomes" id="UP000265341">
    <property type="component" value="Unassembled WGS sequence"/>
</dbReference>
<keyword evidence="4" id="KW-1185">Reference proteome</keyword>